<feature type="chain" id="PRO_5012237906" evidence="1">
    <location>
        <begin position="27"/>
        <end position="93"/>
    </location>
</feature>
<dbReference type="AlphaFoldDB" id="A0A1Y3UBY3"/>
<dbReference type="RefSeq" id="WP_087988344.1">
    <property type="nucleotide sequence ID" value="NZ_NFHM01000001.1"/>
</dbReference>
<evidence type="ECO:0000256" key="1">
    <source>
        <dbReference type="SAM" id="SignalP"/>
    </source>
</evidence>
<feature type="signal peptide" evidence="1">
    <location>
        <begin position="1"/>
        <end position="26"/>
    </location>
</feature>
<accession>A0A1Y3UBY3</accession>
<organism evidence="2 3">
    <name type="scientific">Anaerotignum lactatifermentans</name>
    <dbReference type="NCBI Taxonomy" id="160404"/>
    <lineage>
        <taxon>Bacteria</taxon>
        <taxon>Bacillati</taxon>
        <taxon>Bacillota</taxon>
        <taxon>Clostridia</taxon>
        <taxon>Lachnospirales</taxon>
        <taxon>Anaerotignaceae</taxon>
        <taxon>Anaerotignum</taxon>
    </lineage>
</organism>
<reference evidence="3" key="1">
    <citation type="submission" date="2017-04" db="EMBL/GenBank/DDBJ databases">
        <title>Function of individual gut microbiota members based on whole genome sequencing of pure cultures obtained from chicken caecum.</title>
        <authorList>
            <person name="Medvecky M."/>
            <person name="Cejkova D."/>
            <person name="Polansky O."/>
            <person name="Karasova D."/>
            <person name="Kubasova T."/>
            <person name="Cizek A."/>
            <person name="Rychlik I."/>
        </authorList>
    </citation>
    <scope>NUCLEOTIDE SEQUENCE [LARGE SCALE GENOMIC DNA]</scope>
    <source>
        <strain evidence="3">An75</strain>
    </source>
</reference>
<protein>
    <submittedName>
        <fullName evidence="2">Uncharacterized protein</fullName>
    </submittedName>
</protein>
<evidence type="ECO:0000313" key="2">
    <source>
        <dbReference type="EMBL" id="OUN45585.1"/>
    </source>
</evidence>
<keyword evidence="1" id="KW-0732">Signal</keyword>
<name>A0A1Y3UBY3_9FIRM</name>
<sequence>MKRTRMMVTTLAMAMMALGGTTAAFAAEGEAAVACTPAVEVDEMKLTDDMEGTVAVAVVAAQEAQKVTGEDDTVPMEKLEKVILEALDVTVVK</sequence>
<dbReference type="Proteomes" id="UP000195455">
    <property type="component" value="Unassembled WGS sequence"/>
</dbReference>
<proteinExistence type="predicted"/>
<gene>
    <name evidence="2" type="ORF">B5G26_00725</name>
</gene>
<comment type="caution">
    <text evidence="2">The sequence shown here is derived from an EMBL/GenBank/DDBJ whole genome shotgun (WGS) entry which is preliminary data.</text>
</comment>
<dbReference type="EMBL" id="NFHM01000001">
    <property type="protein sequence ID" value="OUN45585.1"/>
    <property type="molecule type" value="Genomic_DNA"/>
</dbReference>
<evidence type="ECO:0000313" key="3">
    <source>
        <dbReference type="Proteomes" id="UP000195455"/>
    </source>
</evidence>